<dbReference type="EMBL" id="LN718756">
    <property type="protein sequence ID" value="CEP06835.1"/>
    <property type="molecule type" value="Genomic_DNA"/>
</dbReference>
<proteinExistence type="predicted"/>
<evidence type="ECO:0000313" key="4">
    <source>
        <dbReference type="Proteomes" id="UP000054107"/>
    </source>
</evidence>
<dbReference type="Pfam" id="PF13358">
    <property type="entry name" value="DDE_3"/>
    <property type="match status" value="1"/>
</dbReference>
<evidence type="ECO:0000256" key="1">
    <source>
        <dbReference type="SAM" id="MobiDB-lite"/>
    </source>
</evidence>
<feature type="domain" description="Tc1-like transposase DDE" evidence="2">
    <location>
        <begin position="255"/>
        <end position="346"/>
    </location>
</feature>
<dbReference type="PANTHER" id="PTHR46564">
    <property type="entry name" value="TRANSPOSASE"/>
    <property type="match status" value="1"/>
</dbReference>
<feature type="region of interest" description="Disordered" evidence="1">
    <location>
        <begin position="60"/>
        <end position="100"/>
    </location>
</feature>
<dbReference type="OrthoDB" id="2428500at2759"/>
<reference evidence="3 4" key="1">
    <citation type="submission" date="2014-09" db="EMBL/GenBank/DDBJ databases">
        <authorList>
            <person name="Ellenberger Sabrina"/>
        </authorList>
    </citation>
    <scope>NUCLEOTIDE SEQUENCE [LARGE SCALE GENOMIC DNA]</scope>
    <source>
        <strain evidence="3 4">CBS 412.66</strain>
    </source>
</reference>
<feature type="compositionally biased region" description="Basic and acidic residues" evidence="1">
    <location>
        <begin position="88"/>
        <end position="100"/>
    </location>
</feature>
<evidence type="ECO:0000313" key="3">
    <source>
        <dbReference type="EMBL" id="CEP06835.1"/>
    </source>
</evidence>
<dbReference type="InterPro" id="IPR036397">
    <property type="entry name" value="RNaseH_sf"/>
</dbReference>
<keyword evidence="4" id="KW-1185">Reference proteome</keyword>
<protein>
    <recommendedName>
        <fullName evidence="2">Tc1-like transposase DDE domain-containing protein</fullName>
    </recommendedName>
</protein>
<accession>A0A0B7MU77</accession>
<organism evidence="3 4">
    <name type="scientific">Parasitella parasitica</name>
    <dbReference type="NCBI Taxonomy" id="35722"/>
    <lineage>
        <taxon>Eukaryota</taxon>
        <taxon>Fungi</taxon>
        <taxon>Fungi incertae sedis</taxon>
        <taxon>Mucoromycota</taxon>
        <taxon>Mucoromycotina</taxon>
        <taxon>Mucoromycetes</taxon>
        <taxon>Mucorales</taxon>
        <taxon>Mucorineae</taxon>
        <taxon>Mucoraceae</taxon>
        <taxon>Parasitella</taxon>
    </lineage>
</organism>
<sequence>MQEDTDFYQIDNMEYESQIEDDRKFAINHVTIMSLMRPVEITEEAMEIDQSLVEELQMPADEEDHEQEPSKQKSYKAPLQKNKTKKTCRNEHQDVPDIWKPRGPPKAEVLKEVQKFFVRDLIDCRGTYTLEFMHEALMNHFPEKVQQISEYRNADETKLKRKIAVQGWLADKSMEFDKNCVFLDEAGINLYISRTRGWSRKGTPCKVLVPKSKGKNITILGAISSAGIIDVSLRIPEVLGSASKKRSADGKVINVTAKVGTRTEHFYNYLQNMLQVLNKNNLHGQYIVMKNAPIHKNESIRELIESQGHKCVYLPPYSPFLNPIEEFWSKVKYHIKRTALDTNDTLTPRITKACETVKVRSGTLSHSFRIVSILKI</sequence>
<dbReference type="Gene3D" id="3.30.420.10">
    <property type="entry name" value="Ribonuclease H-like superfamily/Ribonuclease H"/>
    <property type="match status" value="1"/>
</dbReference>
<dbReference type="Proteomes" id="UP000054107">
    <property type="component" value="Unassembled WGS sequence"/>
</dbReference>
<dbReference type="PANTHER" id="PTHR46564:SF1">
    <property type="entry name" value="TRANSPOSASE"/>
    <property type="match status" value="1"/>
</dbReference>
<evidence type="ECO:0000259" key="2">
    <source>
        <dbReference type="Pfam" id="PF13358"/>
    </source>
</evidence>
<dbReference type="InterPro" id="IPR038717">
    <property type="entry name" value="Tc1-like_DDE_dom"/>
</dbReference>
<gene>
    <name evidence="3" type="primary">PARPA_00087.1 scaffold 263</name>
</gene>
<dbReference type="AlphaFoldDB" id="A0A0B7MU77"/>
<name>A0A0B7MU77_9FUNG</name>
<dbReference type="GO" id="GO:0003676">
    <property type="term" value="F:nucleic acid binding"/>
    <property type="evidence" value="ECO:0007669"/>
    <property type="project" value="InterPro"/>
</dbReference>